<comment type="catalytic activity">
    <reaction evidence="1">
        <text>aldehydo-D-ribose 5-phosphate = D-ribulose 5-phosphate</text>
        <dbReference type="Rhea" id="RHEA:14657"/>
        <dbReference type="ChEBI" id="CHEBI:58121"/>
        <dbReference type="ChEBI" id="CHEBI:58273"/>
        <dbReference type="EC" id="5.3.1.6"/>
    </reaction>
</comment>
<gene>
    <name evidence="6" type="ORF">LCGC14_1463640</name>
</gene>
<dbReference type="GO" id="GO:0004751">
    <property type="term" value="F:ribose-5-phosphate isomerase activity"/>
    <property type="evidence" value="ECO:0007669"/>
    <property type="project" value="UniProtKB-EC"/>
</dbReference>
<dbReference type="HAMAP" id="MF_00170">
    <property type="entry name" value="Rib_5P_isom_A"/>
    <property type="match status" value="1"/>
</dbReference>
<dbReference type="AlphaFoldDB" id="A0A0F9JEV5"/>
<dbReference type="GO" id="GO:0005737">
    <property type="term" value="C:cytoplasm"/>
    <property type="evidence" value="ECO:0007669"/>
    <property type="project" value="TreeGrafter"/>
</dbReference>
<dbReference type="FunFam" id="3.30.70.260:FF:000018">
    <property type="entry name" value="Ribose-5-phosphate isomerase A"/>
    <property type="match status" value="1"/>
</dbReference>
<dbReference type="PANTHER" id="PTHR11934">
    <property type="entry name" value="RIBOSE-5-PHOSPHATE ISOMERASE"/>
    <property type="match status" value="1"/>
</dbReference>
<keyword evidence="4" id="KW-0413">Isomerase</keyword>
<evidence type="ECO:0000256" key="5">
    <source>
        <dbReference type="ARBA" id="ARBA00029734"/>
    </source>
</evidence>
<comment type="similarity">
    <text evidence="2">Belongs to the ribose 5-phosphate isomerase family.</text>
</comment>
<protein>
    <recommendedName>
        <fullName evidence="3">ribose-5-phosphate isomerase</fullName>
        <ecNumber evidence="3">5.3.1.6</ecNumber>
    </recommendedName>
    <alternativeName>
        <fullName evidence="5">Phosphoriboisomerase</fullName>
    </alternativeName>
</protein>
<comment type="caution">
    <text evidence="6">The sequence shown here is derived from an EMBL/GenBank/DDBJ whole genome shotgun (WGS) entry which is preliminary data.</text>
</comment>
<dbReference type="GO" id="GO:0009052">
    <property type="term" value="P:pentose-phosphate shunt, non-oxidative branch"/>
    <property type="evidence" value="ECO:0007669"/>
    <property type="project" value="InterPro"/>
</dbReference>
<evidence type="ECO:0000256" key="3">
    <source>
        <dbReference type="ARBA" id="ARBA00011959"/>
    </source>
</evidence>
<dbReference type="EMBL" id="LAZR01010217">
    <property type="protein sequence ID" value="KKM68163.1"/>
    <property type="molecule type" value="Genomic_DNA"/>
</dbReference>
<sequence>MSENLIEMGKKNAAIKAVEDNVKKSMILGIGSGSTIVYAIEYIGKLNREDPLNLKCIPSSFQSYQLIIENGLELGTLEQYPDIDLDLDGADEMDKYLNLIKGGGGCLVQEKILASNSKKLIILVDFRKKSEKLGMNWKKGVPIEVIPMAYFPIMKKLENLGGKPILRMAQSKSGPLITDNGNFILDVDFGVIENPNELNDKLLHIPGIVDTGFFIGMTSSAYIGTEDGKVEVL</sequence>
<dbReference type="NCBIfam" id="NF001924">
    <property type="entry name" value="PRK00702.1"/>
    <property type="match status" value="1"/>
</dbReference>
<dbReference type="CDD" id="cd01398">
    <property type="entry name" value="RPI_A"/>
    <property type="match status" value="1"/>
</dbReference>
<dbReference type="Pfam" id="PF06026">
    <property type="entry name" value="Rib_5-P_isom_A"/>
    <property type="match status" value="1"/>
</dbReference>
<organism evidence="6">
    <name type="scientific">marine sediment metagenome</name>
    <dbReference type="NCBI Taxonomy" id="412755"/>
    <lineage>
        <taxon>unclassified sequences</taxon>
        <taxon>metagenomes</taxon>
        <taxon>ecological metagenomes</taxon>
    </lineage>
</organism>
<dbReference type="PANTHER" id="PTHR11934:SF0">
    <property type="entry name" value="RIBOSE-5-PHOSPHATE ISOMERASE"/>
    <property type="match status" value="1"/>
</dbReference>
<dbReference type="NCBIfam" id="TIGR00021">
    <property type="entry name" value="rpiA"/>
    <property type="match status" value="1"/>
</dbReference>
<proteinExistence type="inferred from homology"/>
<dbReference type="FunFam" id="3.40.50.1360:FF:000001">
    <property type="entry name" value="Ribose-5-phosphate isomerase A"/>
    <property type="match status" value="1"/>
</dbReference>
<evidence type="ECO:0000256" key="2">
    <source>
        <dbReference type="ARBA" id="ARBA00008088"/>
    </source>
</evidence>
<dbReference type="EC" id="5.3.1.6" evidence="3"/>
<accession>A0A0F9JEV5</accession>
<evidence type="ECO:0000256" key="1">
    <source>
        <dbReference type="ARBA" id="ARBA00001713"/>
    </source>
</evidence>
<dbReference type="InterPro" id="IPR004788">
    <property type="entry name" value="Ribose5P_isomerase_type_A"/>
</dbReference>
<dbReference type="GO" id="GO:0006014">
    <property type="term" value="P:D-ribose metabolic process"/>
    <property type="evidence" value="ECO:0007669"/>
    <property type="project" value="TreeGrafter"/>
</dbReference>
<dbReference type="Gene3D" id="3.40.50.1360">
    <property type="match status" value="1"/>
</dbReference>
<dbReference type="InterPro" id="IPR037171">
    <property type="entry name" value="NagB/RpiA_transferase-like"/>
</dbReference>
<dbReference type="Gene3D" id="3.30.70.260">
    <property type="match status" value="1"/>
</dbReference>
<dbReference type="SUPFAM" id="SSF100950">
    <property type="entry name" value="NagB/RpiA/CoA transferase-like"/>
    <property type="match status" value="1"/>
</dbReference>
<dbReference type="SUPFAM" id="SSF75445">
    <property type="entry name" value="D-ribose-5-phosphate isomerase (RpiA), lid domain"/>
    <property type="match status" value="1"/>
</dbReference>
<dbReference type="InterPro" id="IPR020672">
    <property type="entry name" value="Ribose5P_isomerase_typA_subgr"/>
</dbReference>
<evidence type="ECO:0000256" key="4">
    <source>
        <dbReference type="ARBA" id="ARBA00023235"/>
    </source>
</evidence>
<reference evidence="6" key="1">
    <citation type="journal article" date="2015" name="Nature">
        <title>Complex archaea that bridge the gap between prokaryotes and eukaryotes.</title>
        <authorList>
            <person name="Spang A."/>
            <person name="Saw J.H."/>
            <person name="Jorgensen S.L."/>
            <person name="Zaremba-Niedzwiedzka K."/>
            <person name="Martijn J."/>
            <person name="Lind A.E."/>
            <person name="van Eijk R."/>
            <person name="Schleper C."/>
            <person name="Guy L."/>
            <person name="Ettema T.J."/>
        </authorList>
    </citation>
    <scope>NUCLEOTIDE SEQUENCE</scope>
</reference>
<evidence type="ECO:0000313" key="6">
    <source>
        <dbReference type="EMBL" id="KKM68163.1"/>
    </source>
</evidence>
<name>A0A0F9JEV5_9ZZZZ</name>